<comment type="caution">
    <text evidence="1">The sequence shown here is derived from an EMBL/GenBank/DDBJ whole genome shotgun (WGS) entry which is preliminary data.</text>
</comment>
<accession>A0A090TBJ7</accession>
<keyword evidence="2" id="KW-1185">Reference proteome</keyword>
<evidence type="ECO:0000313" key="1">
    <source>
        <dbReference type="EMBL" id="GAL36648.1"/>
    </source>
</evidence>
<organism evidence="1 2">
    <name type="scientific">Vibrio maritimus</name>
    <dbReference type="NCBI Taxonomy" id="990268"/>
    <lineage>
        <taxon>Bacteria</taxon>
        <taxon>Pseudomonadati</taxon>
        <taxon>Pseudomonadota</taxon>
        <taxon>Gammaproteobacteria</taxon>
        <taxon>Vibrionales</taxon>
        <taxon>Vibrionaceae</taxon>
        <taxon>Vibrio</taxon>
    </lineage>
</organism>
<proteinExistence type="predicted"/>
<evidence type="ECO:0000313" key="2">
    <source>
        <dbReference type="Proteomes" id="UP000029224"/>
    </source>
</evidence>
<gene>
    <name evidence="1" type="ORF">JCM19240_2717</name>
</gene>
<protein>
    <submittedName>
        <fullName evidence="1">Uncharacterized protein</fullName>
    </submittedName>
</protein>
<reference evidence="1 2" key="2">
    <citation type="submission" date="2014-09" db="EMBL/GenBank/DDBJ databases">
        <authorList>
            <consortium name="NBRP consortium"/>
            <person name="Sawabe T."/>
            <person name="Meirelles P."/>
            <person name="Nakanishi M."/>
            <person name="Sayaka M."/>
            <person name="Hattori M."/>
            <person name="Ohkuma M."/>
        </authorList>
    </citation>
    <scope>NUCLEOTIDE SEQUENCE [LARGE SCALE GENOMIC DNA]</scope>
    <source>
        <strain evidence="1 2">JCM 19240</strain>
    </source>
</reference>
<dbReference type="AlphaFoldDB" id="A0A090TBJ7"/>
<dbReference type="EMBL" id="BBMT01000011">
    <property type="protein sequence ID" value="GAL36648.1"/>
    <property type="molecule type" value="Genomic_DNA"/>
</dbReference>
<name>A0A090TBJ7_9VIBR</name>
<reference evidence="1 2" key="1">
    <citation type="submission" date="2014-09" db="EMBL/GenBank/DDBJ databases">
        <title>Vibrio maritimus JCM 19240. (C210) whole genome shotgun sequence.</title>
        <authorList>
            <person name="Sawabe T."/>
            <person name="Meirelles P."/>
            <person name="Nakanishi M."/>
            <person name="Sayaka M."/>
            <person name="Hattori M."/>
            <person name="Ohkuma M."/>
        </authorList>
    </citation>
    <scope>NUCLEOTIDE SEQUENCE [LARGE SCALE GENOMIC DNA]</scope>
    <source>
        <strain evidence="1 2">JCM 19240</strain>
    </source>
</reference>
<sequence length="41" mass="4849">MQKSASLFFRNASHFHQRIMVDDSDVFAFNTQYFCFLEAAK</sequence>
<dbReference type="Proteomes" id="UP000029224">
    <property type="component" value="Unassembled WGS sequence"/>
</dbReference>